<dbReference type="GO" id="GO:0055087">
    <property type="term" value="C:Ski complex"/>
    <property type="evidence" value="ECO:0007669"/>
    <property type="project" value="EnsemblFungi"/>
</dbReference>
<feature type="repeat" description="TPR" evidence="3">
    <location>
        <begin position="38"/>
        <end position="71"/>
    </location>
</feature>
<dbReference type="InterPro" id="IPR011990">
    <property type="entry name" value="TPR-like_helical_dom_sf"/>
</dbReference>
<evidence type="ECO:0000313" key="4">
    <source>
        <dbReference type="EMBL" id="SCU83667.1"/>
    </source>
</evidence>
<evidence type="ECO:0000256" key="2">
    <source>
        <dbReference type="ARBA" id="ARBA00022803"/>
    </source>
</evidence>
<dbReference type="InterPro" id="IPR039226">
    <property type="entry name" value="Ski3/TTC37"/>
</dbReference>
<keyword evidence="5" id="KW-1185">Reference proteome</keyword>
<dbReference type="PROSITE" id="PS50005">
    <property type="entry name" value="TPR"/>
    <property type="match status" value="2"/>
</dbReference>
<dbReference type="InterPro" id="IPR019734">
    <property type="entry name" value="TPR_rpt"/>
</dbReference>
<keyword evidence="2 3" id="KW-0802">TPR repeat</keyword>
<reference evidence="5" key="1">
    <citation type="submission" date="2016-03" db="EMBL/GenBank/DDBJ databases">
        <authorList>
            <person name="Devillers H."/>
        </authorList>
    </citation>
    <scope>NUCLEOTIDE SEQUENCE [LARGE SCALE GENOMIC DNA]</scope>
</reference>
<dbReference type="PANTHER" id="PTHR15704:SF7">
    <property type="entry name" value="SUPERKILLER COMPLEX PROTEIN 3"/>
    <property type="match status" value="1"/>
</dbReference>
<dbReference type="Gene3D" id="1.25.40.10">
    <property type="entry name" value="Tetratricopeptide repeat domain"/>
    <property type="match status" value="6"/>
</dbReference>
<dbReference type="Proteomes" id="UP000190274">
    <property type="component" value="Chromosome C"/>
</dbReference>
<evidence type="ECO:0000256" key="1">
    <source>
        <dbReference type="ARBA" id="ARBA00022737"/>
    </source>
</evidence>
<accession>A0A1G4J1Y1</accession>
<evidence type="ECO:0000256" key="3">
    <source>
        <dbReference type="PROSITE-ProRule" id="PRU00339"/>
    </source>
</evidence>
<name>A0A1G4J1Y1_9SACH</name>
<dbReference type="Pfam" id="PF18833">
    <property type="entry name" value="TPR_22"/>
    <property type="match status" value="1"/>
</dbReference>
<dbReference type="PROSITE" id="PS50293">
    <property type="entry name" value="TPR_REGION"/>
    <property type="match status" value="1"/>
</dbReference>
<dbReference type="SUPFAM" id="SSF48452">
    <property type="entry name" value="TPR-like"/>
    <property type="match status" value="3"/>
</dbReference>
<dbReference type="GO" id="GO:0070478">
    <property type="term" value="P:nuclear-transcribed mRNA catabolic process, 3'-5' exonucleolytic nonsense-mediated decay"/>
    <property type="evidence" value="ECO:0007669"/>
    <property type="project" value="EnsemblFungi"/>
</dbReference>
<dbReference type="OrthoDB" id="421075at2759"/>
<dbReference type="EMBL" id="LT598459">
    <property type="protein sequence ID" value="SCU83667.1"/>
    <property type="molecule type" value="Genomic_DNA"/>
</dbReference>
<dbReference type="PANTHER" id="PTHR15704">
    <property type="entry name" value="SUPERKILLER 3 PROTEIN-RELATED"/>
    <property type="match status" value="1"/>
</dbReference>
<dbReference type="GO" id="GO:0070481">
    <property type="term" value="P:nuclear-transcribed mRNA catabolic process, non-stop decay"/>
    <property type="evidence" value="ECO:0007669"/>
    <property type="project" value="EnsemblFungi"/>
</dbReference>
<keyword evidence="1" id="KW-0677">Repeat</keyword>
<proteinExistence type="predicted"/>
<dbReference type="InterPro" id="IPR040962">
    <property type="entry name" value="TPR_22"/>
</dbReference>
<evidence type="ECO:0000313" key="5">
    <source>
        <dbReference type="Proteomes" id="UP000190274"/>
    </source>
</evidence>
<protein>
    <submittedName>
        <fullName evidence="4">LADA_0C12816g1_1</fullName>
    </submittedName>
</protein>
<dbReference type="Pfam" id="PF13432">
    <property type="entry name" value="TPR_16"/>
    <property type="match status" value="2"/>
</dbReference>
<sequence length="1408" mass="159933">MAELKQHLKDAKSYLASQDYEYSIESSNEALKLDKNCFFAHVFLGKAYACINELSNSKRHYKTAIDLEPDNLLAWKGLFMLLKVSEIAPNIVSFDEYFDLCGEYAELLLQKQQSLIDLISDVRNFKNFHKNCQESYLRHMRPGGPVSETLSRHLISAQDALQGLLNIVNSEEQQKVAKLVSRERLRISANDPDYDVKVNSIAWEVYKEFEVDAFYQQLINITDDDEKRRDLEAKWLEYRIKVLKSMPADIKPQFFLKVKNMVEDMVVVNHDFLLAWHLYFEWQDYANLNDMDINIVSKFVKQFPKEPLAAILYAWVCSEQSTYSAKEFYERTFHDEPKRNNTSSAESVMETVDDEVDESEKQRLQQLVDPSVDEPVSGLSEDEALLSLSNNIKRTQQSIVAHRIVCRYYTSTHEYESALQYVKAGTLLCAQNVKSIGAHLRNSKRELTLDFATIYTYFEAPKNHPTALALFEKLLADDPENVNAKMGKGLIFIERQKWQDAFDLLKAVSERYMDNYEVLSELAWSELHLKEYDSAIDKFKYILNNVEGADLKVLEFRSLNHWRMAKGYISKQSDQSIITAESEYIKLAFRQLVQAVKISENFGRGYSTLGDIYDQHYGDPTRAFKCYFRAFELDPSDLTAAEYMCRVYCDSCNWSSASLIAERVVKAEKSKMALQATNWPYRVLGIACLEKQSESESIEWFQSALRVNSLDLESWIGLGQAYYSCGRIEASVKVFEKALEVEPENYHAQYFKALSLSKLGLYDESLAILRALADADPLAESTQVSLVEIWVEYCTVLCAQGYLTKSVSLAADAIRLIEHIMVNISHSTQALWLALTHALRLFCVVQSQVDILPLESLVNIFDVLELKNTDEVDAVDSITLSGLFSETDQDNVAISTKFLILSAKYALACCELSALSRTVRASLWYNLGVTELLAFVILKSNNLRDAAIISFKKSIGFQSNTAEAWIGFGIASIDLNVRVAQHCFIKAAALGPKDTSVWYDMALLALKYNDFEFARAVLMKSQSISPQDAKPWLGLALTSEKEGLIGESRRLFAHSFVLSNGKSTATQILYAKSILAARIGSGDDERDIGPGQELSAVAFGLDEYLKKHPDDKFALQCAVLARERLHHFEAARKLSNRLLEILEKRFEQAQDDAELINFASIKSQMARVYLGSKAYDSAIESADLSQGIMCEHEDQVAIKSILSNHIVMGLGHFFLDRFDEALNHFKVLLEHPGQHKQIVIMIAKILYNVDSEETREVALSELLDYVGVHGPDLTITFTISAISILESRPDEMMAILAELEGLSLSGLMSDRHRDVPFLIEKVKDKLSKDNDSRKHWQRSAFFFPNDCESWETLDNKIQLRVSTEGQSKVSAKTMSDFYCNLENLSKIQRGIFLCPWNKHALAKLGGCF</sequence>
<organism evidence="4 5">
    <name type="scientific">Lachancea dasiensis</name>
    <dbReference type="NCBI Taxonomy" id="1072105"/>
    <lineage>
        <taxon>Eukaryota</taxon>
        <taxon>Fungi</taxon>
        <taxon>Dikarya</taxon>
        <taxon>Ascomycota</taxon>
        <taxon>Saccharomycotina</taxon>
        <taxon>Saccharomycetes</taxon>
        <taxon>Saccharomycetales</taxon>
        <taxon>Saccharomycetaceae</taxon>
        <taxon>Lachancea</taxon>
    </lineage>
</organism>
<dbReference type="SMART" id="SM00028">
    <property type="entry name" value="TPR"/>
    <property type="match status" value="9"/>
</dbReference>
<gene>
    <name evidence="4" type="ORF">LADA_0C12816G</name>
</gene>
<feature type="repeat" description="TPR" evidence="3">
    <location>
        <begin position="712"/>
        <end position="745"/>
    </location>
</feature>
<dbReference type="STRING" id="1266660.A0A1G4J1Y1"/>